<accession>A0A1T5LNA0</accession>
<keyword evidence="1" id="KW-0732">Signal</keyword>
<evidence type="ECO:0000313" key="2">
    <source>
        <dbReference type="EMBL" id="SKC77446.1"/>
    </source>
</evidence>
<reference evidence="2 3" key="1">
    <citation type="submission" date="2017-02" db="EMBL/GenBank/DDBJ databases">
        <authorList>
            <person name="Peterson S.W."/>
        </authorList>
    </citation>
    <scope>NUCLEOTIDE SEQUENCE [LARGE SCALE GENOMIC DNA]</scope>
    <source>
        <strain evidence="2 3">DSM 25262</strain>
    </source>
</reference>
<dbReference type="RefSeq" id="WP_079688093.1">
    <property type="nucleotide sequence ID" value="NZ_FUZU01000002.1"/>
</dbReference>
<dbReference type="STRING" id="688867.SAMN05660236_3583"/>
<evidence type="ECO:0008006" key="4">
    <source>
        <dbReference type="Google" id="ProtNLM"/>
    </source>
</evidence>
<proteinExistence type="predicted"/>
<keyword evidence="3" id="KW-1185">Reference proteome</keyword>
<gene>
    <name evidence="2" type="ORF">SAMN05660236_3583</name>
</gene>
<dbReference type="InterPro" id="IPR021953">
    <property type="entry name" value="DUF3570"/>
</dbReference>
<organism evidence="2 3">
    <name type="scientific">Ohtaekwangia koreensis</name>
    <dbReference type="NCBI Taxonomy" id="688867"/>
    <lineage>
        <taxon>Bacteria</taxon>
        <taxon>Pseudomonadati</taxon>
        <taxon>Bacteroidota</taxon>
        <taxon>Cytophagia</taxon>
        <taxon>Cytophagales</taxon>
        <taxon>Fulvivirgaceae</taxon>
        <taxon>Ohtaekwangia</taxon>
    </lineage>
</organism>
<name>A0A1T5LNA0_9BACT</name>
<evidence type="ECO:0000313" key="3">
    <source>
        <dbReference type="Proteomes" id="UP000190961"/>
    </source>
</evidence>
<feature type="signal peptide" evidence="1">
    <location>
        <begin position="1"/>
        <end position="17"/>
    </location>
</feature>
<dbReference type="OrthoDB" id="5450709at2"/>
<dbReference type="Pfam" id="PF12094">
    <property type="entry name" value="DUF3570"/>
    <property type="match status" value="1"/>
</dbReference>
<dbReference type="EMBL" id="FUZU01000002">
    <property type="protein sequence ID" value="SKC77446.1"/>
    <property type="molecule type" value="Genomic_DNA"/>
</dbReference>
<dbReference type="Proteomes" id="UP000190961">
    <property type="component" value="Unassembled WGS sequence"/>
</dbReference>
<dbReference type="AlphaFoldDB" id="A0A1T5LNA0"/>
<sequence length="393" mass="44495">MLRISLAALGIYISTLAGFSQSLQDTSAYKNRKLKLEEVNFVSSYYKQDGNNSAVTGGIGTEKLTDFATTIDVKFSRYDSRNRKHTLTGEVGIDVYSSASSDKIDPNTISSASSGDKRIYPSLTYAITNEDKGSTVSINGSISTEFDYFSKGLSLGWSKLSKDKNREFSVKGQVFLDTWTVILPIELRASSNRKGTEPRNTYSAAFTLSQVLTKRLQILLLADVAYQEGQLATLYHRTYFTNGSHKIENLPDTRLKVPIGLRLNYFLGDRFIIRTYYRYYKDNWGLSAHTVELETPIKITPFFSISPFYRYYNQQGVKYFARYEQHVMSEEFYTSDYDLSTLTSNMMGAGIRYAPPGGLMNISKFNTLELRYGHYKRSTGLTANIITLLVKIK</sequence>
<feature type="chain" id="PRO_5012029938" description="DUF3570 domain-containing protein" evidence="1">
    <location>
        <begin position="18"/>
        <end position="393"/>
    </location>
</feature>
<evidence type="ECO:0000256" key="1">
    <source>
        <dbReference type="SAM" id="SignalP"/>
    </source>
</evidence>
<protein>
    <recommendedName>
        <fullName evidence="4">DUF3570 domain-containing protein</fullName>
    </recommendedName>
</protein>